<evidence type="ECO:0000256" key="2">
    <source>
        <dbReference type="SAM" id="Phobius"/>
    </source>
</evidence>
<gene>
    <name evidence="3" type="ORF">ABS361_06565</name>
</gene>
<protein>
    <recommendedName>
        <fullName evidence="4">Superinfection immunity protein</fullName>
    </recommendedName>
</protein>
<evidence type="ECO:0008006" key="4">
    <source>
        <dbReference type="Google" id="ProtNLM"/>
    </source>
</evidence>
<feature type="region of interest" description="Disordered" evidence="1">
    <location>
        <begin position="67"/>
        <end position="90"/>
    </location>
</feature>
<evidence type="ECO:0000256" key="1">
    <source>
        <dbReference type="SAM" id="MobiDB-lite"/>
    </source>
</evidence>
<organism evidence="3">
    <name type="scientific">Methyloraptor flagellatus</name>
    <dbReference type="NCBI Taxonomy" id="3162530"/>
    <lineage>
        <taxon>Bacteria</taxon>
        <taxon>Pseudomonadati</taxon>
        <taxon>Pseudomonadota</taxon>
        <taxon>Alphaproteobacteria</taxon>
        <taxon>Hyphomicrobiales</taxon>
        <taxon>Ancalomicrobiaceae</taxon>
        <taxon>Methyloraptor</taxon>
    </lineage>
</organism>
<keyword evidence="2" id="KW-1133">Transmembrane helix</keyword>
<keyword evidence="2" id="KW-0812">Transmembrane</keyword>
<accession>A0AAU7XCX3</accession>
<name>A0AAU7XCX3_9HYPH</name>
<keyword evidence="2" id="KW-0472">Membrane</keyword>
<reference evidence="3" key="1">
    <citation type="submission" date="2024-06" db="EMBL/GenBank/DDBJ databases">
        <title>Methylostella associata gen. nov., sp. nov., a novel Ancalomicrobiaceae-affiliated facultatively methylotrophic bacteria that feed on methanotrophs of the genus Methylococcus.</title>
        <authorList>
            <person name="Saltykova V."/>
            <person name="Danilova O.V."/>
            <person name="Oshkin I.Y."/>
            <person name="Belova S.E."/>
            <person name="Pimenov N.V."/>
            <person name="Dedysh S.N."/>
        </authorList>
    </citation>
    <scope>NUCLEOTIDE SEQUENCE</scope>
    <source>
        <strain evidence="3">S20</strain>
    </source>
</reference>
<sequence>MDGRGWETVLALAALFAILVVPVLTGAAQWFERTIRFNWNWLVHILVGLGIGYLIAWHSLSLRPGTETAATEADGSEIRTGSVKATGSRK</sequence>
<feature type="transmembrane region" description="Helical" evidence="2">
    <location>
        <begin position="37"/>
        <end position="56"/>
    </location>
</feature>
<proteinExistence type="predicted"/>
<dbReference type="AlphaFoldDB" id="A0AAU7XCX3"/>
<evidence type="ECO:0000313" key="3">
    <source>
        <dbReference type="EMBL" id="XBY45905.1"/>
    </source>
</evidence>
<dbReference type="RefSeq" id="WP_407051000.1">
    <property type="nucleotide sequence ID" value="NZ_CP158568.1"/>
</dbReference>
<dbReference type="EMBL" id="CP158568">
    <property type="protein sequence ID" value="XBY45905.1"/>
    <property type="molecule type" value="Genomic_DNA"/>
</dbReference>
<dbReference type="KEGG" id="mflg:ABS361_06565"/>